<evidence type="ECO:0000313" key="1">
    <source>
        <dbReference type="EMBL" id="GHE56469.1"/>
    </source>
</evidence>
<organism evidence="1 2">
    <name type="scientific">Streptomyces longispororuber</name>
    <dbReference type="NCBI Taxonomy" id="68230"/>
    <lineage>
        <taxon>Bacteria</taxon>
        <taxon>Bacillati</taxon>
        <taxon>Actinomycetota</taxon>
        <taxon>Actinomycetes</taxon>
        <taxon>Kitasatosporales</taxon>
        <taxon>Streptomycetaceae</taxon>
        <taxon>Streptomyces</taxon>
    </lineage>
</organism>
<gene>
    <name evidence="1" type="ORF">GCM10018785_27220</name>
</gene>
<proteinExistence type="predicted"/>
<reference evidence="1" key="1">
    <citation type="journal article" date="2014" name="Int. J. Syst. Evol. Microbiol.">
        <title>Complete genome sequence of Corynebacterium casei LMG S-19264T (=DSM 44701T), isolated from a smear-ripened cheese.</title>
        <authorList>
            <consortium name="US DOE Joint Genome Institute (JGI-PGF)"/>
            <person name="Walter F."/>
            <person name="Albersmeier A."/>
            <person name="Kalinowski J."/>
            <person name="Ruckert C."/>
        </authorList>
    </citation>
    <scope>NUCLEOTIDE SEQUENCE</scope>
    <source>
        <strain evidence="1">JCM 4784</strain>
    </source>
</reference>
<name>A0A918ZJQ3_9ACTN</name>
<dbReference type="AlphaFoldDB" id="A0A918ZJQ3"/>
<evidence type="ECO:0000313" key="2">
    <source>
        <dbReference type="Proteomes" id="UP000608024"/>
    </source>
</evidence>
<comment type="caution">
    <text evidence="1">The sequence shown here is derived from an EMBL/GenBank/DDBJ whole genome shotgun (WGS) entry which is preliminary data.</text>
</comment>
<protein>
    <submittedName>
        <fullName evidence="1">Uncharacterized protein</fullName>
    </submittedName>
</protein>
<dbReference type="Proteomes" id="UP000608024">
    <property type="component" value="Unassembled WGS sequence"/>
</dbReference>
<reference evidence="1" key="2">
    <citation type="submission" date="2020-09" db="EMBL/GenBank/DDBJ databases">
        <authorList>
            <person name="Sun Q."/>
            <person name="Ohkuma M."/>
        </authorList>
    </citation>
    <scope>NUCLEOTIDE SEQUENCE</scope>
    <source>
        <strain evidence="1">JCM 4784</strain>
    </source>
</reference>
<dbReference type="EMBL" id="BNBT01000032">
    <property type="protein sequence ID" value="GHE56469.1"/>
    <property type="molecule type" value="Genomic_DNA"/>
</dbReference>
<keyword evidence="2" id="KW-1185">Reference proteome</keyword>
<dbReference type="RefSeq" id="WP_190136161.1">
    <property type="nucleotide sequence ID" value="NZ_BNBT01000032.1"/>
</dbReference>
<sequence>MTASTPDDLYARYMAAHAALREHGETCTGCSADALCEKARRLGESFERLQDAYLARQSKQRR</sequence>
<accession>A0A918ZJQ3</accession>